<dbReference type="GO" id="GO:0007017">
    <property type="term" value="P:microtubule-based process"/>
    <property type="evidence" value="ECO:0007669"/>
    <property type="project" value="InterPro"/>
</dbReference>
<evidence type="ECO:0000256" key="1">
    <source>
        <dbReference type="ARBA" id="ARBA00004496"/>
    </source>
</evidence>
<accession>A0A3N4KUQ9</accession>
<evidence type="ECO:0000313" key="5">
    <source>
        <dbReference type="EMBL" id="RPB14313.1"/>
    </source>
</evidence>
<dbReference type="OrthoDB" id="4977at2759"/>
<keyword evidence="2" id="KW-0963">Cytoplasm</keyword>
<gene>
    <name evidence="5" type="ORF">P167DRAFT_557855</name>
</gene>
<reference evidence="5 6" key="1">
    <citation type="journal article" date="2018" name="Nat. Ecol. Evol.">
        <title>Pezizomycetes genomes reveal the molecular basis of ectomycorrhizal truffle lifestyle.</title>
        <authorList>
            <person name="Murat C."/>
            <person name="Payen T."/>
            <person name="Noel B."/>
            <person name="Kuo A."/>
            <person name="Morin E."/>
            <person name="Chen J."/>
            <person name="Kohler A."/>
            <person name="Krizsan K."/>
            <person name="Balestrini R."/>
            <person name="Da Silva C."/>
            <person name="Montanini B."/>
            <person name="Hainaut M."/>
            <person name="Levati E."/>
            <person name="Barry K.W."/>
            <person name="Belfiori B."/>
            <person name="Cichocki N."/>
            <person name="Clum A."/>
            <person name="Dockter R.B."/>
            <person name="Fauchery L."/>
            <person name="Guy J."/>
            <person name="Iotti M."/>
            <person name="Le Tacon F."/>
            <person name="Lindquist E.A."/>
            <person name="Lipzen A."/>
            <person name="Malagnac F."/>
            <person name="Mello A."/>
            <person name="Molinier V."/>
            <person name="Miyauchi S."/>
            <person name="Poulain J."/>
            <person name="Riccioni C."/>
            <person name="Rubini A."/>
            <person name="Sitrit Y."/>
            <person name="Splivallo R."/>
            <person name="Traeger S."/>
            <person name="Wang M."/>
            <person name="Zifcakova L."/>
            <person name="Wipf D."/>
            <person name="Zambonelli A."/>
            <person name="Paolocci F."/>
            <person name="Nowrousian M."/>
            <person name="Ottonello S."/>
            <person name="Baldrian P."/>
            <person name="Spatafora J.W."/>
            <person name="Henrissat B."/>
            <person name="Nagy L.G."/>
            <person name="Aury J.M."/>
            <person name="Wincker P."/>
            <person name="Grigoriev I.V."/>
            <person name="Bonfante P."/>
            <person name="Martin F.M."/>
        </authorList>
    </citation>
    <scope>NUCLEOTIDE SEQUENCE [LARGE SCALE GENOMIC DNA]</scope>
    <source>
        <strain evidence="5 6">CCBAS932</strain>
    </source>
</reference>
<keyword evidence="3" id="KW-0175">Coiled coil</keyword>
<dbReference type="InParanoid" id="A0A3N4KUQ9"/>
<feature type="compositionally biased region" description="Acidic residues" evidence="4">
    <location>
        <begin position="87"/>
        <end position="104"/>
    </location>
</feature>
<evidence type="ECO:0008006" key="7">
    <source>
        <dbReference type="Google" id="ProtNLM"/>
    </source>
</evidence>
<comment type="subcellular location">
    <subcellularLocation>
        <location evidence="1">Cytoplasm</location>
    </subcellularLocation>
</comment>
<feature type="region of interest" description="Disordered" evidence="4">
    <location>
        <begin position="1"/>
        <end position="104"/>
    </location>
</feature>
<feature type="coiled-coil region" evidence="3">
    <location>
        <begin position="299"/>
        <end position="326"/>
    </location>
</feature>
<feature type="compositionally biased region" description="Low complexity" evidence="4">
    <location>
        <begin position="194"/>
        <end position="218"/>
    </location>
</feature>
<dbReference type="InterPro" id="IPR028133">
    <property type="entry name" value="Dynamitin"/>
</dbReference>
<dbReference type="Pfam" id="PF04912">
    <property type="entry name" value="Dynamitin"/>
    <property type="match status" value="1"/>
</dbReference>
<dbReference type="GO" id="GO:0005737">
    <property type="term" value="C:cytoplasm"/>
    <property type="evidence" value="ECO:0007669"/>
    <property type="project" value="UniProtKB-SubCell"/>
</dbReference>
<feature type="compositionally biased region" description="Basic and acidic residues" evidence="4">
    <location>
        <begin position="47"/>
        <end position="63"/>
    </location>
</feature>
<protein>
    <recommendedName>
        <fullName evidence="7">Dynamitin-domain-containing protein</fullName>
    </recommendedName>
</protein>
<name>A0A3N4KUQ9_9PEZI</name>
<evidence type="ECO:0000256" key="3">
    <source>
        <dbReference type="SAM" id="Coils"/>
    </source>
</evidence>
<sequence>MSSKYAALPDLTTTSIPDDDSHENDSVDGSGLVTEHLHPTSARGRFKHSEIDARGVDFSDRISGKRRSYRASSRRRRRRGGGGGGGYEDEAGDEEGYDSEELYGEETLAMRVARLRREIEEVRAEAAASGGESESGGEEGEEGEGGRMEVMARMEVLSDALESLQIQSPEERGAQAKLAKKLVGSLSVPPEPTPITTEPTPITTEPTEPTATTTTTDHTPAAHTASYTITYAPTFKHTHALAKAADFDTRLTVLEKCIGMPTSALSDPSRTLPTSSIIPTLDELSRQMSVLTSSSTSSLDAASRRVRQLTQEAEKLAEARKAAKAAADARAAEDAAVAGEDVVAAVGAGDGVGGGVVGGVGGAGGAGGERDAKINALYGALPTIEGMGPLLPAVLDRLRSLRAIHADAGRAVEALARVERRQEEMAAEVGRWREALERVEGVVGESRVAVGANMKEVEGWVRELEARCGIVEALEKGV</sequence>
<dbReference type="AlphaFoldDB" id="A0A3N4KUQ9"/>
<evidence type="ECO:0000256" key="4">
    <source>
        <dbReference type="SAM" id="MobiDB-lite"/>
    </source>
</evidence>
<dbReference type="STRING" id="1392247.A0A3N4KUQ9"/>
<dbReference type="PANTHER" id="PTHR15346">
    <property type="entry name" value="DYNACTIN SUBUNIT"/>
    <property type="match status" value="1"/>
</dbReference>
<dbReference type="Proteomes" id="UP000277580">
    <property type="component" value="Unassembled WGS sequence"/>
</dbReference>
<evidence type="ECO:0000256" key="2">
    <source>
        <dbReference type="ARBA" id="ARBA00022490"/>
    </source>
</evidence>
<organism evidence="5 6">
    <name type="scientific">Morchella conica CCBAS932</name>
    <dbReference type="NCBI Taxonomy" id="1392247"/>
    <lineage>
        <taxon>Eukaryota</taxon>
        <taxon>Fungi</taxon>
        <taxon>Dikarya</taxon>
        <taxon>Ascomycota</taxon>
        <taxon>Pezizomycotina</taxon>
        <taxon>Pezizomycetes</taxon>
        <taxon>Pezizales</taxon>
        <taxon>Morchellaceae</taxon>
        <taxon>Morchella</taxon>
    </lineage>
</organism>
<keyword evidence="6" id="KW-1185">Reference proteome</keyword>
<feature type="region of interest" description="Disordered" evidence="4">
    <location>
        <begin position="124"/>
        <end position="145"/>
    </location>
</feature>
<feature type="region of interest" description="Disordered" evidence="4">
    <location>
        <begin position="185"/>
        <end position="218"/>
    </location>
</feature>
<dbReference type="EMBL" id="ML119118">
    <property type="protein sequence ID" value="RPB14313.1"/>
    <property type="molecule type" value="Genomic_DNA"/>
</dbReference>
<feature type="compositionally biased region" description="Basic residues" evidence="4">
    <location>
        <begin position="64"/>
        <end position="80"/>
    </location>
</feature>
<proteinExistence type="predicted"/>
<dbReference type="GO" id="GO:0005869">
    <property type="term" value="C:dynactin complex"/>
    <property type="evidence" value="ECO:0007669"/>
    <property type="project" value="InterPro"/>
</dbReference>
<evidence type="ECO:0000313" key="6">
    <source>
        <dbReference type="Proteomes" id="UP000277580"/>
    </source>
</evidence>